<sequence>MKRALLIVFGILTAITLVIVGLGTWFYFSYEEEIIPEAVNAQIKSDSLVPKDVKTKMYEAAKNAPNKTQFSLALISSDSVQFYGVERRNDSIFTAENNTKAFEIGSITKVFTSTLLANAVVDGRIELEDEINEFYDFQFNKNQIITFKSLANHTSGLPKLHSNLHTILRPFDPYKDFDSNDLQEYLKEDMKLSETKDFEYSNIGAALLANAMEKVYQENYTSLLKRFIFDRYGMNHSFTDHKNLNIDLVLPTGDFGIWNFDAYAGAGAIISTTEDLATFVLANFEPSNEELKLAQEPTFSVKDNQQIGLSWHINEEGKNFWHCHNGATGGYISNLMMDVVNKKAIVLLSNLSFFEDRGNSIVLDNLSRDLLNALY</sequence>
<dbReference type="OrthoDB" id="9793489at2"/>
<dbReference type="InterPro" id="IPR001466">
    <property type="entry name" value="Beta-lactam-related"/>
</dbReference>
<dbReference type="PANTHER" id="PTHR22935:SF95">
    <property type="entry name" value="BETA-LACTAMASE-LIKE 1-RELATED"/>
    <property type="match status" value="1"/>
</dbReference>
<protein>
    <submittedName>
        <fullName evidence="4">Class A beta-lactamase-related serine hydrolase</fullName>
    </submittedName>
</protein>
<evidence type="ECO:0000259" key="3">
    <source>
        <dbReference type="Pfam" id="PF00144"/>
    </source>
</evidence>
<evidence type="ECO:0000256" key="1">
    <source>
        <dbReference type="ARBA" id="ARBA00038473"/>
    </source>
</evidence>
<dbReference type="SUPFAM" id="SSF56601">
    <property type="entry name" value="beta-lactamase/transpeptidase-like"/>
    <property type="match status" value="1"/>
</dbReference>
<dbReference type="Pfam" id="PF00144">
    <property type="entry name" value="Beta-lactamase"/>
    <property type="match status" value="1"/>
</dbReference>
<keyword evidence="2" id="KW-0472">Membrane</keyword>
<evidence type="ECO:0000256" key="2">
    <source>
        <dbReference type="SAM" id="Phobius"/>
    </source>
</evidence>
<proteinExistence type="inferred from homology"/>
<dbReference type="EMBL" id="QUSX01000001">
    <property type="protein sequence ID" value="RRQ49996.1"/>
    <property type="molecule type" value="Genomic_DNA"/>
</dbReference>
<comment type="caution">
    <text evidence="4">The sequence shown here is derived from an EMBL/GenBank/DDBJ whole genome shotgun (WGS) entry which is preliminary data.</text>
</comment>
<dbReference type="Gene3D" id="3.40.710.10">
    <property type="entry name" value="DD-peptidase/beta-lactamase superfamily"/>
    <property type="match status" value="1"/>
</dbReference>
<dbReference type="GO" id="GO:0016787">
    <property type="term" value="F:hydrolase activity"/>
    <property type="evidence" value="ECO:0007669"/>
    <property type="project" value="UniProtKB-KW"/>
</dbReference>
<dbReference type="InterPro" id="IPR051478">
    <property type="entry name" value="Beta-lactamase-like_AB/R"/>
</dbReference>
<dbReference type="RefSeq" id="WP_125221810.1">
    <property type="nucleotide sequence ID" value="NZ_QUSX01000001.1"/>
</dbReference>
<keyword evidence="5" id="KW-1185">Reference proteome</keyword>
<dbReference type="PANTHER" id="PTHR22935">
    <property type="entry name" value="PENICILLIN-BINDING PROTEIN"/>
    <property type="match status" value="1"/>
</dbReference>
<reference evidence="5" key="1">
    <citation type="submission" date="2018-12" db="EMBL/GenBank/DDBJ databases">
        <title>Maribacter lutimaris sp. nov., isolated from marine sediment.</title>
        <authorList>
            <person name="Kim K.K."/>
        </authorList>
    </citation>
    <scope>NUCLEOTIDE SEQUENCE [LARGE SCALE GENOMIC DNA]</scope>
    <source>
        <strain evidence="5">PoM-212</strain>
    </source>
</reference>
<gene>
    <name evidence="4" type="ORF">DZC72_05285</name>
</gene>
<keyword evidence="2" id="KW-0812">Transmembrane</keyword>
<name>A0A3R8Q5E7_9FLAO</name>
<dbReference type="Proteomes" id="UP000286990">
    <property type="component" value="Unassembled WGS sequence"/>
</dbReference>
<keyword evidence="4" id="KW-0378">Hydrolase</keyword>
<feature type="domain" description="Beta-lactamase-related" evidence="3">
    <location>
        <begin position="99"/>
        <end position="354"/>
    </location>
</feature>
<dbReference type="AlphaFoldDB" id="A0A3R8Q5E7"/>
<comment type="similarity">
    <text evidence="1">Belongs to the beta-lactamase family.</text>
</comment>
<evidence type="ECO:0000313" key="4">
    <source>
        <dbReference type="EMBL" id="RRQ49996.1"/>
    </source>
</evidence>
<dbReference type="InterPro" id="IPR012338">
    <property type="entry name" value="Beta-lactam/transpept-like"/>
</dbReference>
<accession>A0A3R8Q5E7</accession>
<evidence type="ECO:0000313" key="5">
    <source>
        <dbReference type="Proteomes" id="UP000286990"/>
    </source>
</evidence>
<organism evidence="4 5">
    <name type="scientific">Maribacter algicola</name>
    <dbReference type="NCBI Taxonomy" id="2498892"/>
    <lineage>
        <taxon>Bacteria</taxon>
        <taxon>Pseudomonadati</taxon>
        <taxon>Bacteroidota</taxon>
        <taxon>Flavobacteriia</taxon>
        <taxon>Flavobacteriales</taxon>
        <taxon>Flavobacteriaceae</taxon>
        <taxon>Maribacter</taxon>
    </lineage>
</organism>
<feature type="transmembrane region" description="Helical" evidence="2">
    <location>
        <begin position="7"/>
        <end position="28"/>
    </location>
</feature>
<keyword evidence="2" id="KW-1133">Transmembrane helix</keyword>